<keyword evidence="1" id="KW-1133">Transmembrane helix</keyword>
<proteinExistence type="predicted"/>
<accession>B9TDF0</accession>
<keyword evidence="1" id="KW-0472">Membrane</keyword>
<dbReference type="Proteomes" id="UP000008311">
    <property type="component" value="Unassembled WGS sequence"/>
</dbReference>
<feature type="transmembrane region" description="Helical" evidence="1">
    <location>
        <begin position="64"/>
        <end position="82"/>
    </location>
</feature>
<dbReference type="EMBL" id="EQ978155">
    <property type="protein sequence ID" value="EEF26115.1"/>
    <property type="molecule type" value="Genomic_DNA"/>
</dbReference>
<dbReference type="AlphaFoldDB" id="B9TDF0"/>
<feature type="transmembrane region" description="Helical" evidence="1">
    <location>
        <begin position="231"/>
        <end position="254"/>
    </location>
</feature>
<evidence type="ECO:0000313" key="3">
    <source>
        <dbReference type="Proteomes" id="UP000008311"/>
    </source>
</evidence>
<protein>
    <submittedName>
        <fullName evidence="2">Uncharacterized protein</fullName>
    </submittedName>
</protein>
<keyword evidence="1" id="KW-0812">Transmembrane</keyword>
<gene>
    <name evidence="2" type="ORF">RCOM_1824610</name>
</gene>
<sequence length="327" mass="35483">GPECSSPTARHFTGRTAAIFFGKSVKQAAEVQRDDVSILKRNHEMDVAMKAEASSRSRRDTTALVLYVAGIVVVLLEPWDIARSHASGWSHTVIFGAGVVALVVGFVLRTRKVFTRLWKSWLGKVVTVMYSALAAVVAAIPARHIVAGALHLPSTDFPITLSFWTVLCTPQVWLAGAAVAVTAGYALLLCSIGIAFLSMHDPIDRVVEAVANALPSDWMWPQKIVEGRGRFLVFAFLDTIAAAVVAVLLGQGVVASYNEVNHPNLVRFFAYYADYDMVTGYPGVQQKPFRLHDNGVVSYARKQSWDASIEVAHVGDASCVLPLPLAH</sequence>
<dbReference type="InParanoid" id="B9TDF0"/>
<feature type="transmembrane region" description="Helical" evidence="1">
    <location>
        <begin position="128"/>
        <end position="152"/>
    </location>
</feature>
<feature type="transmembrane region" description="Helical" evidence="1">
    <location>
        <begin position="172"/>
        <end position="197"/>
    </location>
</feature>
<evidence type="ECO:0000313" key="2">
    <source>
        <dbReference type="EMBL" id="EEF26115.1"/>
    </source>
</evidence>
<feature type="transmembrane region" description="Helical" evidence="1">
    <location>
        <begin position="88"/>
        <end position="108"/>
    </location>
</feature>
<name>B9TDF0_RICCO</name>
<organism evidence="2 3">
    <name type="scientific">Ricinus communis</name>
    <name type="common">Castor bean</name>
    <dbReference type="NCBI Taxonomy" id="3988"/>
    <lineage>
        <taxon>Eukaryota</taxon>
        <taxon>Viridiplantae</taxon>
        <taxon>Streptophyta</taxon>
        <taxon>Embryophyta</taxon>
        <taxon>Tracheophyta</taxon>
        <taxon>Spermatophyta</taxon>
        <taxon>Magnoliopsida</taxon>
        <taxon>eudicotyledons</taxon>
        <taxon>Gunneridae</taxon>
        <taxon>Pentapetalae</taxon>
        <taxon>rosids</taxon>
        <taxon>fabids</taxon>
        <taxon>Malpighiales</taxon>
        <taxon>Euphorbiaceae</taxon>
        <taxon>Acalyphoideae</taxon>
        <taxon>Acalypheae</taxon>
        <taxon>Ricinus</taxon>
    </lineage>
</organism>
<keyword evidence="3" id="KW-1185">Reference proteome</keyword>
<feature type="non-terminal residue" evidence="2">
    <location>
        <position position="1"/>
    </location>
</feature>
<evidence type="ECO:0000256" key="1">
    <source>
        <dbReference type="SAM" id="Phobius"/>
    </source>
</evidence>
<reference evidence="3" key="1">
    <citation type="journal article" date="2010" name="Nat. Biotechnol.">
        <title>Draft genome sequence of the oilseed species Ricinus communis.</title>
        <authorList>
            <person name="Chan A.P."/>
            <person name="Crabtree J."/>
            <person name="Zhao Q."/>
            <person name="Lorenzi H."/>
            <person name="Orvis J."/>
            <person name="Puiu D."/>
            <person name="Melake-Berhan A."/>
            <person name="Jones K.M."/>
            <person name="Redman J."/>
            <person name="Chen G."/>
            <person name="Cahoon E.B."/>
            <person name="Gedil M."/>
            <person name="Stanke M."/>
            <person name="Haas B.J."/>
            <person name="Wortman J.R."/>
            <person name="Fraser-Liggett C.M."/>
            <person name="Ravel J."/>
            <person name="Rabinowicz P.D."/>
        </authorList>
    </citation>
    <scope>NUCLEOTIDE SEQUENCE [LARGE SCALE GENOMIC DNA]</scope>
    <source>
        <strain evidence="3">cv. Hale</strain>
    </source>
</reference>